<dbReference type="AlphaFoldDB" id="Q2SUP4"/>
<dbReference type="NCBIfam" id="TIGR02953">
    <property type="entry name" value="penta_MxKDx"/>
    <property type="match status" value="1"/>
</dbReference>
<gene>
    <name evidence="3" type="ordered locus">BTH_I2843</name>
</gene>
<evidence type="ECO:0000256" key="2">
    <source>
        <dbReference type="SAM" id="Phobius"/>
    </source>
</evidence>
<proteinExistence type="predicted"/>
<feature type="compositionally biased region" description="Basic and acidic residues" evidence="1">
    <location>
        <begin position="150"/>
        <end position="160"/>
    </location>
</feature>
<dbReference type="EMBL" id="CP000086">
    <property type="protein sequence ID" value="ABC37167.1"/>
    <property type="molecule type" value="Genomic_DNA"/>
</dbReference>
<dbReference type="HOGENOM" id="CLU_1575574_0_0_4"/>
<keyword evidence="4" id="KW-1185">Reference proteome</keyword>
<feature type="compositionally biased region" description="Basic and acidic residues" evidence="1">
    <location>
        <begin position="118"/>
        <end position="141"/>
    </location>
</feature>
<accession>Q2SUP4</accession>
<feature type="transmembrane region" description="Helical" evidence="2">
    <location>
        <begin position="84"/>
        <end position="102"/>
    </location>
</feature>
<name>Q2SUP4_BURTA</name>
<keyword evidence="2" id="KW-0472">Membrane</keyword>
<reference evidence="3 4" key="1">
    <citation type="journal article" date="2005" name="BMC Genomics">
        <title>Bacterial genome adaptation to niches: divergence of the potential virulence genes in three Burkholderia species of different survival strategies.</title>
        <authorList>
            <person name="Kim H.S."/>
            <person name="Schell M.A."/>
            <person name="Yu Y."/>
            <person name="Ulrich R.L."/>
            <person name="Sarria S.H."/>
            <person name="Nierman W.C."/>
            <person name="DeShazer D."/>
        </authorList>
    </citation>
    <scope>NUCLEOTIDE SEQUENCE [LARGE SCALE GENOMIC DNA]</scope>
    <source>
        <strain evidence="4">ATCC 700388 / DSM 13276 / CCUG 48851 / CIP 106301 / E264</strain>
    </source>
</reference>
<protein>
    <recommendedName>
        <fullName evidence="5">Pentapeptide MXKDX repeat protein</fullName>
    </recommendedName>
</protein>
<keyword evidence="2" id="KW-0812">Transmembrane</keyword>
<evidence type="ECO:0000313" key="4">
    <source>
        <dbReference type="Proteomes" id="UP000001930"/>
    </source>
</evidence>
<evidence type="ECO:0000256" key="1">
    <source>
        <dbReference type="SAM" id="MobiDB-lite"/>
    </source>
</evidence>
<dbReference type="InterPro" id="IPR014299">
    <property type="entry name" value="Penta_MxKDx"/>
</dbReference>
<organism evidence="3 4">
    <name type="scientific">Burkholderia thailandensis (strain ATCC 700388 / DSM 13276 / CCUG 48851 / CIP 106301 / E264)</name>
    <dbReference type="NCBI Taxonomy" id="271848"/>
    <lineage>
        <taxon>Bacteria</taxon>
        <taxon>Pseudomonadati</taxon>
        <taxon>Pseudomonadota</taxon>
        <taxon>Betaproteobacteria</taxon>
        <taxon>Burkholderiales</taxon>
        <taxon>Burkholderiaceae</taxon>
        <taxon>Burkholderia</taxon>
        <taxon>pseudomallei group</taxon>
    </lineage>
</organism>
<keyword evidence="2" id="KW-1133">Transmembrane helix</keyword>
<dbReference type="KEGG" id="bte:BTH_I2843"/>
<sequence length="169" mass="18498">MLRRGGGRHRGRLRSRRAGGAFRRVSGLPAACRSCVCSPARWLPAGAIACPKKFLARGCHIRRRLPTIRLLNQSRWSYPMKRNLIAFACVAGLALAAPFAHAQNDAMSKDGMGMSKDAMSRDAMSKDAMSKDRMGKKDHMAKGGMKAGRMSKDAMKKPMSSDKMSPMSN</sequence>
<feature type="region of interest" description="Disordered" evidence="1">
    <location>
        <begin position="114"/>
        <end position="169"/>
    </location>
</feature>
<dbReference type="Proteomes" id="UP000001930">
    <property type="component" value="Chromosome I"/>
</dbReference>
<evidence type="ECO:0008006" key="5">
    <source>
        <dbReference type="Google" id="ProtNLM"/>
    </source>
</evidence>
<evidence type="ECO:0000313" key="3">
    <source>
        <dbReference type="EMBL" id="ABC37167.1"/>
    </source>
</evidence>